<proteinExistence type="predicted"/>
<dbReference type="InterPro" id="IPR009061">
    <property type="entry name" value="DNA-bd_dom_put_sf"/>
</dbReference>
<evidence type="ECO:0000313" key="7">
    <source>
        <dbReference type="Proteomes" id="UP000029734"/>
    </source>
</evidence>
<keyword evidence="3" id="KW-0238">DNA-binding</keyword>
<dbReference type="STRING" id="268407.PWYN_20760"/>
<dbReference type="SUPFAM" id="SSF46955">
    <property type="entry name" value="Putative DNA-binding domain"/>
    <property type="match status" value="1"/>
</dbReference>
<reference evidence="6 7" key="1">
    <citation type="submission" date="2014-08" db="EMBL/GenBank/DDBJ databases">
        <authorList>
            <person name="den Bakker H.C."/>
        </authorList>
    </citation>
    <scope>NUCLEOTIDE SEQUENCE [LARGE SCALE GENOMIC DNA]</scope>
    <source>
        <strain evidence="6 7">DSM 18334</strain>
    </source>
</reference>
<accession>A0A098M4X7</accession>
<keyword evidence="1" id="KW-0678">Repressor</keyword>
<dbReference type="Proteomes" id="UP000029734">
    <property type="component" value="Unassembled WGS sequence"/>
</dbReference>
<dbReference type="PROSITE" id="PS00552">
    <property type="entry name" value="HTH_MERR_1"/>
    <property type="match status" value="1"/>
</dbReference>
<dbReference type="AlphaFoldDB" id="A0A098M4X7"/>
<dbReference type="eggNOG" id="COG0789">
    <property type="taxonomic scope" value="Bacteria"/>
</dbReference>
<name>A0A098M4X7_9BACL</name>
<evidence type="ECO:0000256" key="1">
    <source>
        <dbReference type="ARBA" id="ARBA00022491"/>
    </source>
</evidence>
<keyword evidence="4" id="KW-0804">Transcription</keyword>
<dbReference type="GO" id="GO:0003677">
    <property type="term" value="F:DNA binding"/>
    <property type="evidence" value="ECO:0007669"/>
    <property type="project" value="UniProtKB-KW"/>
</dbReference>
<dbReference type="PANTHER" id="PTHR30204:SF69">
    <property type="entry name" value="MERR-FAMILY TRANSCRIPTIONAL REGULATOR"/>
    <property type="match status" value="1"/>
</dbReference>
<dbReference type="RefSeq" id="WP_036655538.1">
    <property type="nucleotide sequence ID" value="NZ_JQCR01000003.1"/>
</dbReference>
<dbReference type="InterPro" id="IPR047057">
    <property type="entry name" value="MerR_fam"/>
</dbReference>
<dbReference type="PRINTS" id="PR00040">
    <property type="entry name" value="HTHMERR"/>
</dbReference>
<evidence type="ECO:0000313" key="6">
    <source>
        <dbReference type="EMBL" id="KGE17088.1"/>
    </source>
</evidence>
<comment type="caution">
    <text evidence="6">The sequence shown here is derived from an EMBL/GenBank/DDBJ whole genome shotgun (WGS) entry which is preliminary data.</text>
</comment>
<organism evidence="6 7">
    <name type="scientific">Paenibacillus wynnii</name>
    <dbReference type="NCBI Taxonomy" id="268407"/>
    <lineage>
        <taxon>Bacteria</taxon>
        <taxon>Bacillati</taxon>
        <taxon>Bacillota</taxon>
        <taxon>Bacilli</taxon>
        <taxon>Bacillales</taxon>
        <taxon>Paenibacillaceae</taxon>
        <taxon>Paenibacillus</taxon>
    </lineage>
</organism>
<dbReference type="PROSITE" id="PS50937">
    <property type="entry name" value="HTH_MERR_2"/>
    <property type="match status" value="1"/>
</dbReference>
<keyword evidence="2" id="KW-0805">Transcription regulation</keyword>
<reference evidence="6 7" key="2">
    <citation type="submission" date="2014-10" db="EMBL/GenBank/DDBJ databases">
        <title>Comparative genomics of the Paenibacillus odorifer group.</title>
        <authorList>
            <person name="Tsai Y.-C."/>
            <person name="Martin N."/>
            <person name="Korlach J."/>
            <person name="Wiedmann M."/>
        </authorList>
    </citation>
    <scope>NUCLEOTIDE SEQUENCE [LARGE SCALE GENOMIC DNA]</scope>
    <source>
        <strain evidence="6 7">DSM 18334</strain>
    </source>
</reference>
<evidence type="ECO:0000256" key="2">
    <source>
        <dbReference type="ARBA" id="ARBA00023015"/>
    </source>
</evidence>
<dbReference type="Gene3D" id="1.10.1660.10">
    <property type="match status" value="1"/>
</dbReference>
<dbReference type="Pfam" id="PF13411">
    <property type="entry name" value="MerR_1"/>
    <property type="match status" value="1"/>
</dbReference>
<dbReference type="SMART" id="SM00422">
    <property type="entry name" value="HTH_MERR"/>
    <property type="match status" value="1"/>
</dbReference>
<feature type="domain" description="HTH merR-type" evidence="5">
    <location>
        <begin position="2"/>
        <end position="71"/>
    </location>
</feature>
<dbReference type="GO" id="GO:0003700">
    <property type="term" value="F:DNA-binding transcription factor activity"/>
    <property type="evidence" value="ECO:0007669"/>
    <property type="project" value="InterPro"/>
</dbReference>
<dbReference type="OrthoDB" id="9811174at2"/>
<dbReference type="PANTHER" id="PTHR30204">
    <property type="entry name" value="REDOX-CYCLING DRUG-SENSING TRANSCRIPTIONAL ACTIVATOR SOXR"/>
    <property type="match status" value="1"/>
</dbReference>
<evidence type="ECO:0000256" key="3">
    <source>
        <dbReference type="ARBA" id="ARBA00023125"/>
    </source>
</evidence>
<dbReference type="InterPro" id="IPR000551">
    <property type="entry name" value="MerR-type_HTH_dom"/>
</dbReference>
<gene>
    <name evidence="6" type="ORF">PWYN_20760</name>
</gene>
<evidence type="ECO:0000259" key="5">
    <source>
        <dbReference type="PROSITE" id="PS50937"/>
    </source>
</evidence>
<dbReference type="CDD" id="cd01109">
    <property type="entry name" value="HTH_YyaN"/>
    <property type="match status" value="1"/>
</dbReference>
<sequence length="142" mass="16457">MLYTVGEVAKQLNVAASTLRYYDKEGLLPFLERSGGGMRVFKDEDLSWLRIIECLKKTGMPIKEIKNFMDHCMEGDSKIDERLSIMESQRDAVIKQMKETQEMLDMLNYKCWYYETAKAAGTCAVHANVQTENVPKDYHKFL</sequence>
<protein>
    <submittedName>
        <fullName evidence="6">MerR family transcriptional regulator</fullName>
    </submittedName>
</protein>
<keyword evidence="7" id="KW-1185">Reference proteome</keyword>
<evidence type="ECO:0000256" key="4">
    <source>
        <dbReference type="ARBA" id="ARBA00023163"/>
    </source>
</evidence>
<dbReference type="EMBL" id="JQCR01000003">
    <property type="protein sequence ID" value="KGE17088.1"/>
    <property type="molecule type" value="Genomic_DNA"/>
</dbReference>